<keyword evidence="4" id="KW-1185">Reference proteome</keyword>
<dbReference type="InterPro" id="IPR001387">
    <property type="entry name" value="Cro/C1-type_HTH"/>
</dbReference>
<accession>A0A495X7N2</accession>
<dbReference type="SMART" id="SM00530">
    <property type="entry name" value="HTH_XRE"/>
    <property type="match status" value="1"/>
</dbReference>
<comment type="caution">
    <text evidence="3">The sequence shown here is derived from an EMBL/GenBank/DDBJ whole genome shotgun (WGS) entry which is preliminary data.</text>
</comment>
<evidence type="ECO:0000256" key="1">
    <source>
        <dbReference type="SAM" id="MobiDB-lite"/>
    </source>
</evidence>
<dbReference type="CDD" id="cd00093">
    <property type="entry name" value="HTH_XRE"/>
    <property type="match status" value="1"/>
</dbReference>
<dbReference type="Proteomes" id="UP000272729">
    <property type="component" value="Unassembled WGS sequence"/>
</dbReference>
<gene>
    <name evidence="3" type="ORF">DFJ66_2360</name>
</gene>
<sequence>MPRPERPLGSGGDGLLRFAGELRALRRAAGSPGYRELARRANYSVTALSEAAGGRKLPTLPVVLAYVRACGGDVVEWQARWEAVAAEVTAGDGEEEGTPPYLGLASFQPGDADRFFGRERLVEDLVGLLAHRRFLAVFGASGSGKSSVLRAGVVPALTGPPPLLFTPGERPVEECARHLAVLLRQPVDDVLAGLSADPGYLHRAVCRRLADEPAAVDVTPEPPRRHRARRAGRRAPAGRRRGRHGQRPRGRPPAGCRARAERPRPPARHGLMPSWMSSGAAGSTAVLQLGVRGRRPGRSLSGRRSDGTRTAAAVRGHA</sequence>
<dbReference type="GO" id="GO:0003677">
    <property type="term" value="F:DNA binding"/>
    <property type="evidence" value="ECO:0007669"/>
    <property type="project" value="InterPro"/>
</dbReference>
<evidence type="ECO:0000313" key="3">
    <source>
        <dbReference type="EMBL" id="RKT69165.1"/>
    </source>
</evidence>
<dbReference type="AlphaFoldDB" id="A0A495X7N2"/>
<evidence type="ECO:0000259" key="2">
    <source>
        <dbReference type="SMART" id="SM00530"/>
    </source>
</evidence>
<feature type="domain" description="HTH cro/C1-type" evidence="2">
    <location>
        <begin position="21"/>
        <end position="77"/>
    </location>
</feature>
<dbReference type="SUPFAM" id="SSF47413">
    <property type="entry name" value="lambda repressor-like DNA-binding domains"/>
    <property type="match status" value="1"/>
</dbReference>
<dbReference type="RefSeq" id="WP_342776950.1">
    <property type="nucleotide sequence ID" value="NZ_JBIUBA010000002.1"/>
</dbReference>
<proteinExistence type="predicted"/>
<dbReference type="Pfam" id="PF20703">
    <property type="entry name" value="nSTAND1"/>
    <property type="match status" value="1"/>
</dbReference>
<dbReference type="InterPro" id="IPR049052">
    <property type="entry name" value="nSTAND1"/>
</dbReference>
<feature type="compositionally biased region" description="Basic residues" evidence="1">
    <location>
        <begin position="224"/>
        <end position="250"/>
    </location>
</feature>
<protein>
    <submittedName>
        <fullName evidence="3">Helix-turn-helix protein</fullName>
    </submittedName>
</protein>
<reference evidence="3 4" key="1">
    <citation type="submission" date="2018-10" db="EMBL/GenBank/DDBJ databases">
        <title>Sequencing the genomes of 1000 actinobacteria strains.</title>
        <authorList>
            <person name="Klenk H.-P."/>
        </authorList>
    </citation>
    <scope>NUCLEOTIDE SEQUENCE [LARGE SCALE GENOMIC DNA]</scope>
    <source>
        <strain evidence="3 4">DSM 43911</strain>
    </source>
</reference>
<dbReference type="EMBL" id="RBXR01000001">
    <property type="protein sequence ID" value="RKT69165.1"/>
    <property type="molecule type" value="Genomic_DNA"/>
</dbReference>
<dbReference type="Pfam" id="PF13560">
    <property type="entry name" value="HTH_31"/>
    <property type="match status" value="1"/>
</dbReference>
<dbReference type="Gene3D" id="3.40.50.300">
    <property type="entry name" value="P-loop containing nucleotide triphosphate hydrolases"/>
    <property type="match status" value="1"/>
</dbReference>
<dbReference type="InterPro" id="IPR010982">
    <property type="entry name" value="Lambda_DNA-bd_dom_sf"/>
</dbReference>
<evidence type="ECO:0000313" key="4">
    <source>
        <dbReference type="Proteomes" id="UP000272729"/>
    </source>
</evidence>
<dbReference type="InterPro" id="IPR027417">
    <property type="entry name" value="P-loop_NTPase"/>
</dbReference>
<organism evidence="3 4">
    <name type="scientific">Saccharothrix variisporea</name>
    <dbReference type="NCBI Taxonomy" id="543527"/>
    <lineage>
        <taxon>Bacteria</taxon>
        <taxon>Bacillati</taxon>
        <taxon>Actinomycetota</taxon>
        <taxon>Actinomycetes</taxon>
        <taxon>Pseudonocardiales</taxon>
        <taxon>Pseudonocardiaceae</taxon>
        <taxon>Saccharothrix</taxon>
    </lineage>
</organism>
<name>A0A495X7N2_9PSEU</name>
<feature type="region of interest" description="Disordered" evidence="1">
    <location>
        <begin position="216"/>
        <end position="318"/>
    </location>
</feature>
<dbReference type="SUPFAM" id="SSF52540">
    <property type="entry name" value="P-loop containing nucleoside triphosphate hydrolases"/>
    <property type="match status" value="1"/>
</dbReference>